<name>A0A7S0WPI8_9CHLO</name>
<keyword evidence="7" id="KW-0653">Protein transport</keyword>
<gene>
    <name evidence="12" type="ORF">CLEI1391_LOCUS7662</name>
</gene>
<keyword evidence="10" id="KW-0675">Receptor</keyword>
<dbReference type="GO" id="GO:0016192">
    <property type="term" value="P:vesicle-mediated transport"/>
    <property type="evidence" value="ECO:0007669"/>
    <property type="project" value="UniProtKB-KW"/>
</dbReference>
<keyword evidence="8 11" id="KW-1133">Transmembrane helix</keyword>
<feature type="transmembrane region" description="Helical" evidence="11">
    <location>
        <begin position="6"/>
        <end position="23"/>
    </location>
</feature>
<dbReference type="PRINTS" id="PR00660">
    <property type="entry name" value="ERLUMENR"/>
</dbReference>
<comment type="subcellular location">
    <subcellularLocation>
        <location evidence="1">Endoplasmic reticulum membrane</location>
        <topology evidence="1">Multi-pass membrane protein</topology>
    </subcellularLocation>
</comment>
<evidence type="ECO:0000256" key="7">
    <source>
        <dbReference type="ARBA" id="ARBA00022927"/>
    </source>
</evidence>
<dbReference type="PANTHER" id="PTHR10585">
    <property type="entry name" value="ER LUMEN PROTEIN RETAINING RECEPTOR"/>
    <property type="match status" value="1"/>
</dbReference>
<dbReference type="GO" id="GO:0005789">
    <property type="term" value="C:endoplasmic reticulum membrane"/>
    <property type="evidence" value="ECO:0007669"/>
    <property type="project" value="UniProtKB-SubCell"/>
</dbReference>
<comment type="similarity">
    <text evidence="2">Belongs to the ERD2 family.</text>
</comment>
<feature type="transmembrane region" description="Helical" evidence="11">
    <location>
        <begin position="100"/>
        <end position="120"/>
    </location>
</feature>
<keyword evidence="4 11" id="KW-0812">Transmembrane</keyword>
<dbReference type="EMBL" id="HBFB01013633">
    <property type="protein sequence ID" value="CAD8676850.1"/>
    <property type="molecule type" value="Transcribed_RNA"/>
</dbReference>
<keyword evidence="5" id="KW-0256">Endoplasmic reticulum</keyword>
<sequence>MLDLTAAYLGGAFHVASRGLLLFRLVKNMPIYGLSLITQELFLITYLMRYLELLAIFVSITDFALKVAKISVALGIVLLIRYSPAVNKTYEAELDTVPRILLLTPPFLLAIIYNRVAMVVEIFHQFSWYLEPLVLVPQFALMYKRQKYDTWVAAFTALAAAESVSQNLGLLTQSKESLVDNPYGFWAAVAQVCVLAVGVMLLIFQKVAAAQQAGLNESVNKPNFGEVWEANKFQFNDDIGGNAAKPAAAGTSTASAV</sequence>
<dbReference type="InterPro" id="IPR000133">
    <property type="entry name" value="ER_ret_rcpt"/>
</dbReference>
<evidence type="ECO:0000256" key="2">
    <source>
        <dbReference type="ARBA" id="ARBA00010120"/>
    </source>
</evidence>
<feature type="transmembrane region" description="Helical" evidence="11">
    <location>
        <begin position="30"/>
        <end position="48"/>
    </location>
</feature>
<dbReference type="GO" id="GO:0046923">
    <property type="term" value="F:ER retention sequence binding"/>
    <property type="evidence" value="ECO:0007669"/>
    <property type="project" value="InterPro"/>
</dbReference>
<reference evidence="12" key="1">
    <citation type="submission" date="2021-01" db="EMBL/GenBank/DDBJ databases">
        <authorList>
            <person name="Corre E."/>
            <person name="Pelletier E."/>
            <person name="Niang G."/>
            <person name="Scheremetjew M."/>
            <person name="Finn R."/>
            <person name="Kale V."/>
            <person name="Holt S."/>
            <person name="Cochrane G."/>
            <person name="Meng A."/>
            <person name="Brown T."/>
            <person name="Cohen L."/>
        </authorList>
    </citation>
    <scope>NUCLEOTIDE SEQUENCE</scope>
    <source>
        <strain evidence="12">SAG 11-49</strain>
    </source>
</reference>
<evidence type="ECO:0000256" key="11">
    <source>
        <dbReference type="SAM" id="Phobius"/>
    </source>
</evidence>
<evidence type="ECO:0000256" key="8">
    <source>
        <dbReference type="ARBA" id="ARBA00022989"/>
    </source>
</evidence>
<dbReference type="AlphaFoldDB" id="A0A7S0WPI8"/>
<evidence type="ECO:0000256" key="3">
    <source>
        <dbReference type="ARBA" id="ARBA00022448"/>
    </source>
</evidence>
<dbReference type="Pfam" id="PF00810">
    <property type="entry name" value="ER_lumen_recept"/>
    <property type="match status" value="1"/>
</dbReference>
<feature type="transmembrane region" description="Helical" evidence="11">
    <location>
        <begin position="54"/>
        <end position="80"/>
    </location>
</feature>
<proteinExistence type="inferred from homology"/>
<dbReference type="GO" id="GO:0015031">
    <property type="term" value="P:protein transport"/>
    <property type="evidence" value="ECO:0007669"/>
    <property type="project" value="UniProtKB-KW"/>
</dbReference>
<protein>
    <submittedName>
        <fullName evidence="12">Uncharacterized protein</fullName>
    </submittedName>
</protein>
<evidence type="ECO:0000313" key="12">
    <source>
        <dbReference type="EMBL" id="CAD8676850.1"/>
    </source>
</evidence>
<accession>A0A7S0WPI8</accession>
<keyword evidence="3" id="KW-0813">Transport</keyword>
<evidence type="ECO:0000256" key="1">
    <source>
        <dbReference type="ARBA" id="ARBA00004477"/>
    </source>
</evidence>
<dbReference type="GO" id="GO:0006621">
    <property type="term" value="P:protein retention in ER lumen"/>
    <property type="evidence" value="ECO:0007669"/>
    <property type="project" value="InterPro"/>
</dbReference>
<feature type="transmembrane region" description="Helical" evidence="11">
    <location>
        <begin position="183"/>
        <end position="204"/>
    </location>
</feature>
<evidence type="ECO:0000256" key="6">
    <source>
        <dbReference type="ARBA" id="ARBA00022892"/>
    </source>
</evidence>
<evidence type="ECO:0000256" key="9">
    <source>
        <dbReference type="ARBA" id="ARBA00023136"/>
    </source>
</evidence>
<evidence type="ECO:0000256" key="4">
    <source>
        <dbReference type="ARBA" id="ARBA00022692"/>
    </source>
</evidence>
<evidence type="ECO:0000256" key="10">
    <source>
        <dbReference type="ARBA" id="ARBA00023170"/>
    </source>
</evidence>
<evidence type="ECO:0000256" key="5">
    <source>
        <dbReference type="ARBA" id="ARBA00022824"/>
    </source>
</evidence>
<organism evidence="12">
    <name type="scientific">Chlamydomonas leiostraca</name>
    <dbReference type="NCBI Taxonomy" id="1034604"/>
    <lineage>
        <taxon>Eukaryota</taxon>
        <taxon>Viridiplantae</taxon>
        <taxon>Chlorophyta</taxon>
        <taxon>core chlorophytes</taxon>
        <taxon>Chlorophyceae</taxon>
        <taxon>CS clade</taxon>
        <taxon>Chlamydomonadales</taxon>
        <taxon>Chlamydomonadaceae</taxon>
        <taxon>Chlamydomonas</taxon>
    </lineage>
</organism>
<keyword evidence="9 11" id="KW-0472">Membrane</keyword>
<keyword evidence="6" id="KW-0931">ER-Golgi transport</keyword>